<feature type="compositionally biased region" description="Low complexity" evidence="1">
    <location>
        <begin position="57"/>
        <end position="105"/>
    </location>
</feature>
<evidence type="ECO:0000313" key="3">
    <source>
        <dbReference type="Proteomes" id="UP001500212"/>
    </source>
</evidence>
<comment type="caution">
    <text evidence="2">The sequence shown here is derived from an EMBL/GenBank/DDBJ whole genome shotgun (WGS) entry which is preliminary data.</text>
</comment>
<name>A0ABP8TW76_9ACTN</name>
<sequence>MNDPAWKIRPFAGISGFGVEVDFGARRDEVTAAFAERFGDDLGTVRPFRKASWDVGSATSTSRATSSSSTTTTIGCTTSSSAPARRSASTGSRSPAARTTTSWRS</sequence>
<organism evidence="2 3">
    <name type="scientific">Actinoallomurus liliacearum</name>
    <dbReference type="NCBI Taxonomy" id="1080073"/>
    <lineage>
        <taxon>Bacteria</taxon>
        <taxon>Bacillati</taxon>
        <taxon>Actinomycetota</taxon>
        <taxon>Actinomycetes</taxon>
        <taxon>Streptosporangiales</taxon>
        <taxon>Thermomonosporaceae</taxon>
        <taxon>Actinoallomurus</taxon>
    </lineage>
</organism>
<keyword evidence="3" id="KW-1185">Reference proteome</keyword>
<accession>A0ABP8TW76</accession>
<reference evidence="3" key="1">
    <citation type="journal article" date="2019" name="Int. J. Syst. Evol. Microbiol.">
        <title>The Global Catalogue of Microorganisms (GCM) 10K type strain sequencing project: providing services to taxonomists for standard genome sequencing and annotation.</title>
        <authorList>
            <consortium name="The Broad Institute Genomics Platform"/>
            <consortium name="The Broad Institute Genome Sequencing Center for Infectious Disease"/>
            <person name="Wu L."/>
            <person name="Ma J."/>
        </authorList>
    </citation>
    <scope>NUCLEOTIDE SEQUENCE [LARGE SCALE GENOMIC DNA]</scope>
    <source>
        <strain evidence="3">JCM 17938</strain>
    </source>
</reference>
<dbReference type="Proteomes" id="UP001500212">
    <property type="component" value="Unassembled WGS sequence"/>
</dbReference>
<dbReference type="RefSeq" id="WP_345364020.1">
    <property type="nucleotide sequence ID" value="NZ_BAABHJ010000030.1"/>
</dbReference>
<gene>
    <name evidence="2" type="ORF">GCM10023195_69330</name>
</gene>
<feature type="region of interest" description="Disordered" evidence="1">
    <location>
        <begin position="53"/>
        <end position="105"/>
    </location>
</feature>
<protein>
    <submittedName>
        <fullName evidence="2">Uncharacterized protein</fullName>
    </submittedName>
</protein>
<evidence type="ECO:0000313" key="2">
    <source>
        <dbReference type="EMBL" id="GAA4615688.1"/>
    </source>
</evidence>
<proteinExistence type="predicted"/>
<dbReference type="EMBL" id="BAABHJ010000030">
    <property type="protein sequence ID" value="GAA4615688.1"/>
    <property type="molecule type" value="Genomic_DNA"/>
</dbReference>
<evidence type="ECO:0000256" key="1">
    <source>
        <dbReference type="SAM" id="MobiDB-lite"/>
    </source>
</evidence>